<gene>
    <name evidence="1" type="ORF">MM415A02286_0009</name>
    <name evidence="2" type="ORF">MM415B04417_0009</name>
</gene>
<dbReference type="EMBL" id="MT142041">
    <property type="protein sequence ID" value="QJA73636.1"/>
    <property type="molecule type" value="Genomic_DNA"/>
</dbReference>
<accession>A0A6M3JUG9</accession>
<sequence>MNKKLIEEYLGFFEYKQRGEDTITIFKGEPPQALRDSIMNAHGERLPSDWIFDKYHSILDAFGQYDDDADIDEVRGEIVDGLVDVYTSDLTAWLNESNYNVYYITEAQQEYGAQEDGFKLLQMAQYKAIDDIFGEVASLLEKGGTK</sequence>
<evidence type="ECO:0000313" key="2">
    <source>
        <dbReference type="EMBL" id="QJA92921.1"/>
    </source>
</evidence>
<name>A0A6M3JUG9_9ZZZZ</name>
<proteinExistence type="predicted"/>
<evidence type="ECO:0000313" key="1">
    <source>
        <dbReference type="EMBL" id="QJA73636.1"/>
    </source>
</evidence>
<dbReference type="AlphaFoldDB" id="A0A6M3JUG9"/>
<reference evidence="1" key="1">
    <citation type="submission" date="2020-03" db="EMBL/GenBank/DDBJ databases">
        <title>The deep terrestrial virosphere.</title>
        <authorList>
            <person name="Holmfeldt K."/>
            <person name="Nilsson E."/>
            <person name="Simone D."/>
            <person name="Lopez-Fernandez M."/>
            <person name="Wu X."/>
            <person name="de Brujin I."/>
            <person name="Lundin D."/>
            <person name="Andersson A."/>
            <person name="Bertilsson S."/>
            <person name="Dopson M."/>
        </authorList>
    </citation>
    <scope>NUCLEOTIDE SEQUENCE</scope>
    <source>
        <strain evidence="1">MM415A02286</strain>
        <strain evidence="2">MM415B04417</strain>
    </source>
</reference>
<dbReference type="EMBL" id="MT143107">
    <property type="protein sequence ID" value="QJA92921.1"/>
    <property type="molecule type" value="Genomic_DNA"/>
</dbReference>
<organism evidence="1">
    <name type="scientific">viral metagenome</name>
    <dbReference type="NCBI Taxonomy" id="1070528"/>
    <lineage>
        <taxon>unclassified sequences</taxon>
        <taxon>metagenomes</taxon>
        <taxon>organismal metagenomes</taxon>
    </lineage>
</organism>
<protein>
    <submittedName>
        <fullName evidence="1">Uncharacterized protein</fullName>
    </submittedName>
</protein>